<feature type="compositionally biased region" description="Polar residues" evidence="1">
    <location>
        <begin position="62"/>
        <end position="72"/>
    </location>
</feature>
<accession>A0A813FFU3</accession>
<feature type="compositionally biased region" description="Polar residues" evidence="1">
    <location>
        <begin position="90"/>
        <end position="105"/>
    </location>
</feature>
<feature type="non-terminal residue" evidence="2">
    <location>
        <position position="122"/>
    </location>
</feature>
<dbReference type="AlphaFoldDB" id="A0A813FFU3"/>
<keyword evidence="3" id="KW-1185">Reference proteome</keyword>
<protein>
    <submittedName>
        <fullName evidence="2">Uncharacterized protein</fullName>
    </submittedName>
</protein>
<organism evidence="2 3">
    <name type="scientific">Polarella glacialis</name>
    <name type="common">Dinoflagellate</name>
    <dbReference type="NCBI Taxonomy" id="89957"/>
    <lineage>
        <taxon>Eukaryota</taxon>
        <taxon>Sar</taxon>
        <taxon>Alveolata</taxon>
        <taxon>Dinophyceae</taxon>
        <taxon>Suessiales</taxon>
        <taxon>Suessiaceae</taxon>
        <taxon>Polarella</taxon>
    </lineage>
</organism>
<feature type="region of interest" description="Disordered" evidence="1">
    <location>
        <begin position="34"/>
        <end position="122"/>
    </location>
</feature>
<evidence type="ECO:0000313" key="3">
    <source>
        <dbReference type="Proteomes" id="UP000654075"/>
    </source>
</evidence>
<evidence type="ECO:0000256" key="1">
    <source>
        <dbReference type="SAM" id="MobiDB-lite"/>
    </source>
</evidence>
<dbReference type="Proteomes" id="UP000654075">
    <property type="component" value="Unassembled WGS sequence"/>
</dbReference>
<gene>
    <name evidence="2" type="ORF">PGLA1383_LOCUS31104</name>
</gene>
<proteinExistence type="predicted"/>
<comment type="caution">
    <text evidence="2">The sequence shown here is derived from an EMBL/GenBank/DDBJ whole genome shotgun (WGS) entry which is preliminary data.</text>
</comment>
<name>A0A813FFU3_POLGL</name>
<sequence>MPPAPKRVLKLTDDEILGLYHAALAEAAHEADWRGIQDRPGRSSSASTTPVERCCEDLPRMGSSNEEATGSEGQDYLRLLSRALHESGHSRGSATTDASLSQQAVVPSPMASAVQPIKPTRD</sequence>
<reference evidence="2" key="1">
    <citation type="submission" date="2021-02" db="EMBL/GenBank/DDBJ databases">
        <authorList>
            <person name="Dougan E. K."/>
            <person name="Rhodes N."/>
            <person name="Thang M."/>
            <person name="Chan C."/>
        </authorList>
    </citation>
    <scope>NUCLEOTIDE SEQUENCE</scope>
</reference>
<evidence type="ECO:0000313" key="2">
    <source>
        <dbReference type="EMBL" id="CAE8613332.1"/>
    </source>
</evidence>
<dbReference type="EMBL" id="CAJNNV010025240">
    <property type="protein sequence ID" value="CAE8613332.1"/>
    <property type="molecule type" value="Genomic_DNA"/>
</dbReference>